<reference evidence="1 2" key="1">
    <citation type="submission" date="2020-10" db="EMBL/GenBank/DDBJ databases">
        <title>Streptomyces ferrugineus complate genome analysis.</title>
        <authorList>
            <person name="Anwar N."/>
        </authorList>
    </citation>
    <scope>NUCLEOTIDE SEQUENCE [LARGE SCALE GENOMIC DNA]</scope>
    <source>
        <strain evidence="1 2">CCTCC AA2014009</strain>
    </source>
</reference>
<organism evidence="1 2">
    <name type="scientific">Streptomyces ferrugineus</name>
    <dbReference type="NCBI Taxonomy" id="1413221"/>
    <lineage>
        <taxon>Bacteria</taxon>
        <taxon>Bacillati</taxon>
        <taxon>Actinomycetota</taxon>
        <taxon>Actinomycetes</taxon>
        <taxon>Kitasatosporales</taxon>
        <taxon>Streptomycetaceae</taxon>
        <taxon>Streptomyces</taxon>
    </lineage>
</organism>
<gene>
    <name evidence="1" type="ORF">IM697_04200</name>
</gene>
<accession>A0A7M2SNR1</accession>
<dbReference type="RefSeq" id="WP_194044826.1">
    <property type="nucleotide sequence ID" value="NZ_CP063373.1"/>
</dbReference>
<sequence>MNDHNTERACRQCGGSLEGKRANAEFCSYTCRDRARRQRDREAGKVTYVRKGRNNPRPGARKYDRGWVSPSGALTLVSRDGDRAVFKCECGSYKPLSIRNVATGRTANCADRANHPDPRIKGDVIAYTTAHARVKAEHGPASDWRCACGCDRQAEEWAYLGTDPEPKVSTHADSEGSLYSTDPEHYAPLAKPCHRRFDVWQAQRRTGLPLALVIAETLAA</sequence>
<dbReference type="AlphaFoldDB" id="A0A7M2SNR1"/>
<name>A0A7M2SNR1_9ACTN</name>
<evidence type="ECO:0000313" key="1">
    <source>
        <dbReference type="EMBL" id="QOV37639.1"/>
    </source>
</evidence>
<protein>
    <submittedName>
        <fullName evidence="1">Uncharacterized protein</fullName>
    </submittedName>
</protein>
<dbReference type="KEGG" id="sfeu:IM697_04200"/>
<proteinExistence type="predicted"/>
<dbReference type="Proteomes" id="UP000594205">
    <property type="component" value="Chromosome"/>
</dbReference>
<keyword evidence="2" id="KW-1185">Reference proteome</keyword>
<evidence type="ECO:0000313" key="2">
    <source>
        <dbReference type="Proteomes" id="UP000594205"/>
    </source>
</evidence>
<dbReference type="EMBL" id="CP063373">
    <property type="protein sequence ID" value="QOV37639.1"/>
    <property type="molecule type" value="Genomic_DNA"/>
</dbReference>